<dbReference type="AntiFam" id="ANF00226">
    <property type="entry name" value="Shadow ORF (opposite pknB)"/>
</dbReference>
<evidence type="ECO:0000313" key="7">
    <source>
        <dbReference type="Proteomes" id="UP000039217"/>
    </source>
</evidence>
<dbReference type="EMBL" id="CNGE01001473">
    <property type="protein sequence ID" value="CKU18766.1"/>
    <property type="molecule type" value="Genomic_DNA"/>
</dbReference>
<evidence type="ECO:0000313" key="3">
    <source>
        <dbReference type="EMBL" id="CNV18724.1"/>
    </source>
</evidence>
<dbReference type="EMBL" id="CFOE01000963">
    <property type="protein sequence ID" value="CFE47000.1"/>
    <property type="molecule type" value="Genomic_DNA"/>
</dbReference>
<dbReference type="Proteomes" id="UP000039217">
    <property type="component" value="Unassembled WGS sequence"/>
</dbReference>
<organism evidence="5 6">
    <name type="scientific">Mycobacterium tuberculosis</name>
    <dbReference type="NCBI Taxonomy" id="1773"/>
    <lineage>
        <taxon>Bacteria</taxon>
        <taxon>Bacillati</taxon>
        <taxon>Actinomycetota</taxon>
        <taxon>Actinomycetes</taxon>
        <taxon>Mycobacteriales</taxon>
        <taxon>Mycobacteriaceae</taxon>
        <taxon>Mycobacterium</taxon>
        <taxon>Mycobacterium tuberculosis complex</taxon>
    </lineage>
</organism>
<dbReference type="Proteomes" id="UP000048948">
    <property type="component" value="Unassembled WGS sequence"/>
</dbReference>
<evidence type="ECO:0000313" key="10">
    <source>
        <dbReference type="Proteomes" id="UP000048948"/>
    </source>
</evidence>
<dbReference type="EMBL" id="CSBK01002223">
    <property type="protein sequence ID" value="COZ61286.1"/>
    <property type="molecule type" value="Genomic_DNA"/>
</dbReference>
<reference evidence="6 7" key="2">
    <citation type="submission" date="2015-03" db="EMBL/GenBank/DDBJ databases">
        <authorList>
            <consortium name="Pathogen Informatics"/>
        </authorList>
    </citation>
    <scope>NUCLEOTIDE SEQUENCE [LARGE SCALE GENOMIC DNA]</scope>
    <source>
        <strain evidence="2 10">Bir 172</strain>
        <strain evidence="3 7">D00501624</strain>
        <strain evidence="1 9">G09901357</strain>
        <strain evidence="4 8">M09401471</strain>
        <strain evidence="6">N09902308</strain>
    </source>
</reference>
<evidence type="ECO:0000313" key="2">
    <source>
        <dbReference type="EMBL" id="CKU18766.1"/>
    </source>
</evidence>
<protein>
    <submittedName>
        <fullName evidence="5">Uncharacterized protein</fullName>
    </submittedName>
</protein>
<evidence type="ECO:0000313" key="9">
    <source>
        <dbReference type="Proteomes" id="UP000048289"/>
    </source>
</evidence>
<accession>A0A655EMV5</accession>
<dbReference type="EMBL" id="CSAJ01000803">
    <property type="protein sequence ID" value="COX23113.1"/>
    <property type="molecule type" value="Genomic_DNA"/>
</dbReference>
<reference evidence="5" key="1">
    <citation type="submission" date="2015-03" db="EMBL/GenBank/DDBJ databases">
        <authorList>
            <consortium name="Pathogen Informatics"/>
            <person name="Murphy D."/>
        </authorList>
    </citation>
    <scope>NUCLEOTIDE SEQUENCE</scope>
    <source>
        <strain evidence="5">N09902308</strain>
    </source>
</reference>
<evidence type="ECO:0000313" key="5">
    <source>
        <dbReference type="EMBL" id="COZ61286.1"/>
    </source>
</evidence>
<dbReference type="Proteomes" id="UP000044938">
    <property type="component" value="Unassembled WGS sequence"/>
</dbReference>
<dbReference type="EMBL" id="CQQC01000540">
    <property type="protein sequence ID" value="CNV18724.1"/>
    <property type="molecule type" value="Genomic_DNA"/>
</dbReference>
<evidence type="ECO:0000313" key="8">
    <source>
        <dbReference type="Proteomes" id="UP000044938"/>
    </source>
</evidence>
<proteinExistence type="predicted"/>
<name>A0A655EMV5_MYCTX</name>
<dbReference type="Proteomes" id="UP000048289">
    <property type="component" value="Unassembled WGS sequence"/>
</dbReference>
<evidence type="ECO:0000313" key="4">
    <source>
        <dbReference type="EMBL" id="COX23113.1"/>
    </source>
</evidence>
<sequence length="87" mass="9323">MQQPTFVGIVERFGHRSDDLGDLGAGHPVRITIPEKGYGVGAVDEVHVDPELAVELAAVVDGDDVWMPQRRRGIGFAVEPCPVFAVG</sequence>
<evidence type="ECO:0000313" key="1">
    <source>
        <dbReference type="EMBL" id="CFE47000.1"/>
    </source>
</evidence>
<evidence type="ECO:0000313" key="6">
    <source>
        <dbReference type="Proteomes" id="UP000039021"/>
    </source>
</evidence>
<dbReference type="Proteomes" id="UP000039021">
    <property type="component" value="Unassembled WGS sequence"/>
</dbReference>
<gene>
    <name evidence="3" type="ORF">ERS007661_01788</name>
    <name evidence="1" type="ORF">ERS007681_04254</name>
    <name evidence="4" type="ORF">ERS007720_04130</name>
    <name evidence="5" type="ORF">ERS007739_03950</name>
    <name evidence="2" type="ORF">ERS027646_04569</name>
</gene>
<dbReference type="AlphaFoldDB" id="A0A655EMV5"/>